<dbReference type="EMBL" id="GBRD01007963">
    <property type="protein sequence ID" value="JAG57858.1"/>
    <property type="molecule type" value="Transcribed_RNA"/>
</dbReference>
<dbReference type="PANTHER" id="PTHR38681">
    <property type="entry name" value="RETROVIRUS-RELATED POL POLYPROTEIN FROM TRANSPOSON 412-LIKE PROTEIN-RELATED"/>
    <property type="match status" value="1"/>
</dbReference>
<name>A0A0K8SX31_LYGHE</name>
<proteinExistence type="predicted"/>
<accession>A0A0K8SX31</accession>
<dbReference type="AlphaFoldDB" id="A0A0K8SX31"/>
<sequence length="145" mass="16393">MNQLRPVPVALHGAKNTFVHKDLSTCSHVFVRRDAVRRPLQQPYDGPFLVLERHEKFYKLRVKDVEVVVSVDRLKPAFLPATTDPPSLPSTSTPQPPPLKKKSVTFSLEGISVAVLHLFCNFLVSKFNMFQSSPVVQNSWLDTKI</sequence>
<organism evidence="1">
    <name type="scientific">Lygus hesperus</name>
    <name type="common">Western plant bug</name>
    <dbReference type="NCBI Taxonomy" id="30085"/>
    <lineage>
        <taxon>Eukaryota</taxon>
        <taxon>Metazoa</taxon>
        <taxon>Ecdysozoa</taxon>
        <taxon>Arthropoda</taxon>
        <taxon>Hexapoda</taxon>
        <taxon>Insecta</taxon>
        <taxon>Pterygota</taxon>
        <taxon>Neoptera</taxon>
        <taxon>Paraneoptera</taxon>
        <taxon>Hemiptera</taxon>
        <taxon>Heteroptera</taxon>
        <taxon>Panheteroptera</taxon>
        <taxon>Cimicomorpha</taxon>
        <taxon>Miridae</taxon>
        <taxon>Mirini</taxon>
        <taxon>Lygus</taxon>
    </lineage>
</organism>
<evidence type="ECO:0000313" key="1">
    <source>
        <dbReference type="EMBL" id="JAG57858.1"/>
    </source>
</evidence>
<protein>
    <submittedName>
        <fullName evidence="1">Uncharacterized protein</fullName>
    </submittedName>
</protein>
<reference evidence="1" key="1">
    <citation type="submission" date="2014-09" db="EMBL/GenBank/DDBJ databases">
        <authorList>
            <person name="Magalhaes I.L.F."/>
            <person name="Oliveira U."/>
            <person name="Santos F.R."/>
            <person name="Vidigal T.H.D.A."/>
            <person name="Brescovit A.D."/>
            <person name="Santos A.J."/>
        </authorList>
    </citation>
    <scope>NUCLEOTIDE SEQUENCE</scope>
</reference>
<dbReference type="PANTHER" id="PTHR38681:SF1">
    <property type="entry name" value="RETROVIRUS-RELATED POL POLYPROTEIN FROM TRANSPOSON 412-LIKE PROTEIN"/>
    <property type="match status" value="1"/>
</dbReference>